<comment type="pathway">
    <text evidence="2 9">Amine and polyamine biosynthesis; ectoine biosynthesis; L-ectoine from L-aspartate 4-semialdehyde: step 2/3.</text>
</comment>
<feature type="domain" description="N-acetyltransferase" evidence="10">
    <location>
        <begin position="5"/>
        <end position="152"/>
    </location>
</feature>
<protein>
    <recommendedName>
        <fullName evidence="5 9">L-2,4-diaminobutyric acid acetyltransferase</fullName>
        <shortName evidence="9">DABA acetyltransferase</shortName>
        <ecNumber evidence="4 9">2.3.1.178</ecNumber>
    </recommendedName>
</protein>
<evidence type="ECO:0000256" key="2">
    <source>
        <dbReference type="ARBA" id="ARBA00004978"/>
    </source>
</evidence>
<dbReference type="InterPro" id="IPR012772">
    <property type="entry name" value="Ectoine_EctA"/>
</dbReference>
<reference evidence="11 12" key="1">
    <citation type="submission" date="2020-07" db="EMBL/GenBank/DDBJ databases">
        <title>Genome of Haloechinothrix sp.</title>
        <authorList>
            <person name="Tang S.-K."/>
            <person name="Yang L."/>
            <person name="Zhu W.-Y."/>
        </authorList>
    </citation>
    <scope>NUCLEOTIDE SEQUENCE [LARGE SCALE GENOMIC DNA]</scope>
    <source>
        <strain evidence="11 12">YIM 98757</strain>
    </source>
</reference>
<name>A0A838AB45_9PSEU</name>
<accession>A0A838AB45</accession>
<dbReference type="Gene3D" id="3.40.630.30">
    <property type="match status" value="1"/>
</dbReference>
<keyword evidence="7 9" id="KW-0012">Acyltransferase</keyword>
<dbReference type="PROSITE" id="PS51186">
    <property type="entry name" value="GNAT"/>
    <property type="match status" value="1"/>
</dbReference>
<dbReference type="EMBL" id="JACCKD010000004">
    <property type="protein sequence ID" value="MBA0126461.1"/>
    <property type="molecule type" value="Genomic_DNA"/>
</dbReference>
<dbReference type="InterPro" id="IPR000182">
    <property type="entry name" value="GNAT_dom"/>
</dbReference>
<dbReference type="AlphaFoldDB" id="A0A838AB45"/>
<gene>
    <name evidence="9 11" type="primary">ectA</name>
    <name evidence="11" type="ORF">H0B56_13000</name>
</gene>
<evidence type="ECO:0000256" key="3">
    <source>
        <dbReference type="ARBA" id="ARBA00010712"/>
    </source>
</evidence>
<comment type="catalytic activity">
    <reaction evidence="8 9">
        <text>L-2,4-diaminobutanoate + acetyl-CoA = (2S)-4-acetamido-2-aminobutanoate + CoA + H(+)</text>
        <dbReference type="Rhea" id="RHEA:16901"/>
        <dbReference type="ChEBI" id="CHEBI:15378"/>
        <dbReference type="ChEBI" id="CHEBI:57287"/>
        <dbReference type="ChEBI" id="CHEBI:57288"/>
        <dbReference type="ChEBI" id="CHEBI:58761"/>
        <dbReference type="ChEBI" id="CHEBI:58929"/>
        <dbReference type="EC" id="2.3.1.178"/>
    </reaction>
</comment>
<dbReference type="RefSeq" id="WP_180893284.1">
    <property type="nucleotide sequence ID" value="NZ_JACCKD010000004.1"/>
</dbReference>
<evidence type="ECO:0000256" key="1">
    <source>
        <dbReference type="ARBA" id="ARBA00003741"/>
    </source>
</evidence>
<evidence type="ECO:0000313" key="12">
    <source>
        <dbReference type="Proteomes" id="UP000582974"/>
    </source>
</evidence>
<proteinExistence type="inferred from homology"/>
<evidence type="ECO:0000256" key="7">
    <source>
        <dbReference type="ARBA" id="ARBA00023315"/>
    </source>
</evidence>
<organism evidence="11 12">
    <name type="scientific">Haloechinothrix aidingensis</name>
    <dbReference type="NCBI Taxonomy" id="2752311"/>
    <lineage>
        <taxon>Bacteria</taxon>
        <taxon>Bacillati</taxon>
        <taxon>Actinomycetota</taxon>
        <taxon>Actinomycetes</taxon>
        <taxon>Pseudonocardiales</taxon>
        <taxon>Pseudonocardiaceae</taxon>
        <taxon>Haloechinothrix</taxon>
    </lineage>
</organism>
<evidence type="ECO:0000256" key="4">
    <source>
        <dbReference type="ARBA" id="ARBA00012355"/>
    </source>
</evidence>
<keyword evidence="12" id="KW-1185">Reference proteome</keyword>
<dbReference type="InterPro" id="IPR016181">
    <property type="entry name" value="Acyl_CoA_acyltransferase"/>
</dbReference>
<evidence type="ECO:0000256" key="9">
    <source>
        <dbReference type="RuleBase" id="RU365045"/>
    </source>
</evidence>
<dbReference type="NCBIfam" id="TIGR02406">
    <property type="entry name" value="ectoine_EctA"/>
    <property type="match status" value="1"/>
</dbReference>
<evidence type="ECO:0000256" key="6">
    <source>
        <dbReference type="ARBA" id="ARBA00022679"/>
    </source>
</evidence>
<dbReference type="UniPathway" id="UPA00067">
    <property type="reaction ID" value="UER00122"/>
</dbReference>
<dbReference type="Pfam" id="PF00583">
    <property type="entry name" value="Acetyltransf_1"/>
    <property type="match status" value="1"/>
</dbReference>
<keyword evidence="6 9" id="KW-0808">Transferase</keyword>
<dbReference type="CDD" id="cd04301">
    <property type="entry name" value="NAT_SF"/>
    <property type="match status" value="1"/>
</dbReference>
<evidence type="ECO:0000313" key="11">
    <source>
        <dbReference type="EMBL" id="MBA0126461.1"/>
    </source>
</evidence>
<dbReference type="SUPFAM" id="SSF55729">
    <property type="entry name" value="Acyl-CoA N-acyltransferases (Nat)"/>
    <property type="match status" value="1"/>
</dbReference>
<comment type="caution">
    <text evidence="11">The sequence shown here is derived from an EMBL/GenBank/DDBJ whole genome shotgun (WGS) entry which is preliminary data.</text>
</comment>
<dbReference type="GO" id="GO:0019491">
    <property type="term" value="P:ectoine biosynthetic process"/>
    <property type="evidence" value="ECO:0007669"/>
    <property type="project" value="UniProtKB-UniPathway"/>
</dbReference>
<evidence type="ECO:0000256" key="5">
    <source>
        <dbReference type="ARBA" id="ARBA00017935"/>
    </source>
</evidence>
<sequence>MSGSVTIERPTKADGAALWRVARDSGKLDLNSPYTYLLWCQDFADTSVVARDGDDVVGFVIGYRRPRDPSAAMVWQVAVDASQRGEGLAGRMLDVMYTGLVADGVRYLATTVTPDNEASIALFRSFATRWGAEMTGEQLFAATDFPAEHEPEDLYRIGPLGRPPAG</sequence>
<dbReference type="EC" id="2.3.1.178" evidence="4 9"/>
<dbReference type="GO" id="GO:0033816">
    <property type="term" value="F:diaminobutyrate acetyltransferase activity"/>
    <property type="evidence" value="ECO:0007669"/>
    <property type="project" value="UniProtKB-EC"/>
</dbReference>
<comment type="function">
    <text evidence="1 9">Catalyzes the acetylation of L-2,4-diaminobutyrate (DABA) to gamma-N-acetyl-alpha,gamma-diaminobutyric acid (ADABA) with acetyl coenzyme A.</text>
</comment>
<evidence type="ECO:0000256" key="8">
    <source>
        <dbReference type="ARBA" id="ARBA00048924"/>
    </source>
</evidence>
<comment type="similarity">
    <text evidence="3 9">Belongs to the acetyltransferase family. EctA subfamily.</text>
</comment>
<evidence type="ECO:0000259" key="10">
    <source>
        <dbReference type="PROSITE" id="PS51186"/>
    </source>
</evidence>
<dbReference type="Proteomes" id="UP000582974">
    <property type="component" value="Unassembled WGS sequence"/>
</dbReference>